<organism evidence="1 2">
    <name type="scientific">Hesseltinella vesiculosa</name>
    <dbReference type="NCBI Taxonomy" id="101127"/>
    <lineage>
        <taxon>Eukaryota</taxon>
        <taxon>Fungi</taxon>
        <taxon>Fungi incertae sedis</taxon>
        <taxon>Mucoromycota</taxon>
        <taxon>Mucoromycotina</taxon>
        <taxon>Mucoromycetes</taxon>
        <taxon>Mucorales</taxon>
        <taxon>Cunninghamellaceae</taxon>
        <taxon>Hesseltinella</taxon>
    </lineage>
</organism>
<name>A0A1X2GY59_9FUNG</name>
<gene>
    <name evidence="1" type="ORF">DM01DRAFT_322339</name>
</gene>
<comment type="caution">
    <text evidence="1">The sequence shown here is derived from an EMBL/GenBank/DDBJ whole genome shotgun (WGS) entry which is preliminary data.</text>
</comment>
<sequence>MAVIYMFSLIQDIPYPHPAKRHVSSSPSSYQHAPPNATILSVLDGYVYHTAVWYQVPRWSSVRLGSSGQVGFLRQQRQPLPHMLSNSTVDLPWEPVHEHILDGAISQYSVLGQDGLAFAVLYHTLHDDRLQHCVRVYYLPKQPLDATGLAYKDLRLPGSTWISRFSLEKQGIMYSRDPDQYRFRWVTFPDRFRDGPHSMQADAIILRTTHHHQPYGIVDHRSALTKIHSSLPDTIRAATLDIYRTRSVFYISSMISDNATRRSDGSGQWGVRYKVAEEPGVLVDDAMEYMAFVDGVHFQHERVQLETPDIYTARSGDGKVVVMSTIRNVFYSFVYTNRTDLMAKDPEARDLMYRTKDGLALPEFNMYVDGQAGSDEYDGRLHGLALDSSGEYLAAWTSLDSVFLYHRAILDSSAQHPDELLTDWRRSMVIPSHDGGMHQIQMVQFLESDGQKYVLVGLKNGMVHSYALDETDIPPPANLWTFIQHEWYLWLPMSIVVFFFVLNELQHSSRPIA</sequence>
<accession>A0A1X2GY59</accession>
<evidence type="ECO:0000313" key="1">
    <source>
        <dbReference type="EMBL" id="ORX62952.1"/>
    </source>
</evidence>
<dbReference type="Proteomes" id="UP000242146">
    <property type="component" value="Unassembled WGS sequence"/>
</dbReference>
<evidence type="ECO:0000313" key="2">
    <source>
        <dbReference type="Proteomes" id="UP000242146"/>
    </source>
</evidence>
<protein>
    <submittedName>
        <fullName evidence="1">Uncharacterized protein</fullName>
    </submittedName>
</protein>
<dbReference type="AlphaFoldDB" id="A0A1X2GY59"/>
<dbReference type="OrthoDB" id="2153288at2759"/>
<proteinExistence type="predicted"/>
<dbReference type="STRING" id="101127.A0A1X2GY59"/>
<dbReference type="EMBL" id="MCGT01000001">
    <property type="protein sequence ID" value="ORX62952.1"/>
    <property type="molecule type" value="Genomic_DNA"/>
</dbReference>
<reference evidence="1 2" key="1">
    <citation type="submission" date="2016-07" db="EMBL/GenBank/DDBJ databases">
        <title>Pervasive Adenine N6-methylation of Active Genes in Fungi.</title>
        <authorList>
            <consortium name="DOE Joint Genome Institute"/>
            <person name="Mondo S.J."/>
            <person name="Dannebaum R.O."/>
            <person name="Kuo R.C."/>
            <person name="Labutti K."/>
            <person name="Haridas S."/>
            <person name="Kuo A."/>
            <person name="Salamov A."/>
            <person name="Ahrendt S.R."/>
            <person name="Lipzen A."/>
            <person name="Sullivan W."/>
            <person name="Andreopoulos W.B."/>
            <person name="Clum A."/>
            <person name="Lindquist E."/>
            <person name="Daum C."/>
            <person name="Ramamoorthy G.K."/>
            <person name="Gryganskyi A."/>
            <person name="Culley D."/>
            <person name="Magnuson J.K."/>
            <person name="James T.Y."/>
            <person name="O'Malley M.A."/>
            <person name="Stajich J.E."/>
            <person name="Spatafora J.W."/>
            <person name="Visel A."/>
            <person name="Grigoriev I.V."/>
        </authorList>
    </citation>
    <scope>NUCLEOTIDE SEQUENCE [LARGE SCALE GENOMIC DNA]</scope>
    <source>
        <strain evidence="1 2">NRRL 3301</strain>
    </source>
</reference>
<keyword evidence="2" id="KW-1185">Reference proteome</keyword>